<evidence type="ECO:0000313" key="2">
    <source>
        <dbReference type="Proteomes" id="UP000248975"/>
    </source>
</evidence>
<organism evidence="1 2">
    <name type="scientific">Cereibacter sphaeroides</name>
    <name type="common">Rhodobacter sphaeroides</name>
    <dbReference type="NCBI Taxonomy" id="1063"/>
    <lineage>
        <taxon>Bacteria</taxon>
        <taxon>Pseudomonadati</taxon>
        <taxon>Pseudomonadota</taxon>
        <taxon>Alphaproteobacteria</taxon>
        <taxon>Rhodobacterales</taxon>
        <taxon>Paracoccaceae</taxon>
        <taxon>Cereibacter</taxon>
    </lineage>
</organism>
<dbReference type="PANTHER" id="PTHR42830:SF1">
    <property type="entry name" value="OSMOTICALLY INDUCIBLE FAMILY PROTEIN"/>
    <property type="match status" value="1"/>
</dbReference>
<protein>
    <submittedName>
        <fullName evidence="1">OsmC family peroxiredoxin</fullName>
    </submittedName>
</protein>
<dbReference type="Proteomes" id="UP000248975">
    <property type="component" value="Unassembled WGS sequence"/>
</dbReference>
<dbReference type="GO" id="GO:0004601">
    <property type="term" value="F:peroxidase activity"/>
    <property type="evidence" value="ECO:0007669"/>
    <property type="project" value="InterPro"/>
</dbReference>
<dbReference type="NCBIfam" id="TIGR03562">
    <property type="entry name" value="osmo_induc_OsmC"/>
    <property type="match status" value="1"/>
</dbReference>
<proteinExistence type="predicted"/>
<dbReference type="PANTHER" id="PTHR42830">
    <property type="entry name" value="OSMOTICALLY INDUCIBLE FAMILY PROTEIN"/>
    <property type="match status" value="1"/>
</dbReference>
<reference evidence="1 2" key="1">
    <citation type="submission" date="2017-08" db="EMBL/GenBank/DDBJ databases">
        <title>Infants hospitalized years apart are colonized by the same room-sourced microbial strains.</title>
        <authorList>
            <person name="Brooks B."/>
            <person name="Olm M.R."/>
            <person name="Firek B.A."/>
            <person name="Baker R."/>
            <person name="Thomas B.C."/>
            <person name="Morowitz M.J."/>
            <person name="Banfield J.F."/>
        </authorList>
    </citation>
    <scope>NUCLEOTIDE SEQUENCE [LARGE SCALE GENOMIC DNA]</scope>
    <source>
        <strain evidence="1">S2_003_000_R2_11</strain>
    </source>
</reference>
<dbReference type="InterPro" id="IPR052707">
    <property type="entry name" value="OsmC_Ohr_Peroxiredoxin"/>
</dbReference>
<dbReference type="AlphaFoldDB" id="A0A2W5SHM7"/>
<gene>
    <name evidence="1" type="ORF">DI533_00790</name>
</gene>
<dbReference type="Pfam" id="PF02566">
    <property type="entry name" value="OsmC"/>
    <property type="match status" value="1"/>
</dbReference>
<dbReference type="Gene3D" id="3.30.300.20">
    <property type="match status" value="1"/>
</dbReference>
<dbReference type="InterPro" id="IPR019904">
    <property type="entry name" value="Peroxiredoxin_OsmC"/>
</dbReference>
<dbReference type="EMBL" id="QFQS01000001">
    <property type="protein sequence ID" value="PZQ99274.1"/>
    <property type="molecule type" value="Genomic_DNA"/>
</dbReference>
<comment type="caution">
    <text evidence="1">The sequence shown here is derived from an EMBL/GenBank/DDBJ whole genome shotgun (WGS) entry which is preliminary data.</text>
</comment>
<dbReference type="InterPro" id="IPR003718">
    <property type="entry name" value="OsmC/Ohr_fam"/>
</dbReference>
<dbReference type="InterPro" id="IPR036102">
    <property type="entry name" value="OsmC/Ohrsf"/>
</dbReference>
<dbReference type="InterPro" id="IPR015946">
    <property type="entry name" value="KH_dom-like_a/b"/>
</dbReference>
<dbReference type="GO" id="GO:0006979">
    <property type="term" value="P:response to oxidative stress"/>
    <property type="evidence" value="ECO:0007669"/>
    <property type="project" value="InterPro"/>
</dbReference>
<sequence length="142" mass="14684">MAIKNTASAHWAGDLKTGKGQISSGSGALSSLPYDFRKRFEGEKGTNPEELIGASHAACFSMAFSAELGKAGLTAEAIDTVATVTLDFIDGAPTIVSSHLELKAKIPGASQEAFLTAANSAKANCPISRLLKAEVTMDAKLV</sequence>
<evidence type="ECO:0000313" key="1">
    <source>
        <dbReference type="EMBL" id="PZQ99274.1"/>
    </source>
</evidence>
<name>A0A2W5SHM7_CERSP</name>
<accession>A0A2W5SHM7</accession>
<dbReference type="SUPFAM" id="SSF82784">
    <property type="entry name" value="OsmC-like"/>
    <property type="match status" value="1"/>
</dbReference>